<dbReference type="EMBL" id="JALJOR010000002">
    <property type="protein sequence ID" value="KAK9824173.1"/>
    <property type="molecule type" value="Genomic_DNA"/>
</dbReference>
<comment type="caution">
    <text evidence="6">The sequence shown here is derived from an EMBL/GenBank/DDBJ whole genome shotgun (WGS) entry which is preliminary data.</text>
</comment>
<dbReference type="PANTHER" id="PTHR22904">
    <property type="entry name" value="TPR REPEAT CONTAINING PROTEIN"/>
    <property type="match status" value="1"/>
</dbReference>
<evidence type="ECO:0000313" key="7">
    <source>
        <dbReference type="Proteomes" id="UP001489004"/>
    </source>
</evidence>
<reference evidence="6 7" key="1">
    <citation type="journal article" date="2024" name="Nat. Commun.">
        <title>Phylogenomics reveals the evolutionary origins of lichenization in chlorophyte algae.</title>
        <authorList>
            <person name="Puginier C."/>
            <person name="Libourel C."/>
            <person name="Otte J."/>
            <person name="Skaloud P."/>
            <person name="Haon M."/>
            <person name="Grisel S."/>
            <person name="Petersen M."/>
            <person name="Berrin J.G."/>
            <person name="Delaux P.M."/>
            <person name="Dal Grande F."/>
            <person name="Keller J."/>
        </authorList>
    </citation>
    <scope>NUCLEOTIDE SEQUENCE [LARGE SCALE GENOMIC DNA]</scope>
    <source>
        <strain evidence="6 7">SAG 2043</strain>
    </source>
</reference>
<evidence type="ECO:0000313" key="6">
    <source>
        <dbReference type="EMBL" id="KAK9824173.1"/>
    </source>
</evidence>
<dbReference type="InterPro" id="IPR011990">
    <property type="entry name" value="TPR-like_helical_dom_sf"/>
</dbReference>
<keyword evidence="1" id="KW-0677">Repeat</keyword>
<feature type="coiled-coil region" evidence="4">
    <location>
        <begin position="668"/>
        <end position="702"/>
    </location>
</feature>
<protein>
    <recommendedName>
        <fullName evidence="5">CS domain-containing protein</fullName>
    </recommendedName>
</protein>
<keyword evidence="2 3" id="KW-0802">TPR repeat</keyword>
<dbReference type="Gene3D" id="1.25.40.10">
    <property type="entry name" value="Tetratricopeptide repeat domain"/>
    <property type="match status" value="2"/>
</dbReference>
<dbReference type="InterPro" id="IPR007052">
    <property type="entry name" value="CS_dom"/>
</dbReference>
<dbReference type="InterPro" id="IPR008978">
    <property type="entry name" value="HSP20-like_chaperone"/>
</dbReference>
<evidence type="ECO:0000256" key="4">
    <source>
        <dbReference type="SAM" id="Coils"/>
    </source>
</evidence>
<accession>A0AAW1QSH5</accession>
<dbReference type="PANTHER" id="PTHR22904:SF533">
    <property type="entry name" value="HSP70-HSP90 ORGANIZING PROTEIN 3"/>
    <property type="match status" value="1"/>
</dbReference>
<keyword evidence="7" id="KW-1185">Reference proteome</keyword>
<gene>
    <name evidence="6" type="ORF">WJX72_008288</name>
</gene>
<feature type="repeat" description="TPR" evidence="3">
    <location>
        <begin position="13"/>
        <end position="46"/>
    </location>
</feature>
<evidence type="ECO:0000256" key="1">
    <source>
        <dbReference type="ARBA" id="ARBA00022737"/>
    </source>
</evidence>
<feature type="domain" description="CS" evidence="5">
    <location>
        <begin position="539"/>
        <end position="643"/>
    </location>
</feature>
<dbReference type="InterPro" id="IPR019734">
    <property type="entry name" value="TPR_rpt"/>
</dbReference>
<evidence type="ECO:0000256" key="3">
    <source>
        <dbReference type="PROSITE-ProRule" id="PRU00339"/>
    </source>
</evidence>
<evidence type="ECO:0000259" key="5">
    <source>
        <dbReference type="PROSITE" id="PS51203"/>
    </source>
</evidence>
<evidence type="ECO:0000256" key="2">
    <source>
        <dbReference type="ARBA" id="ARBA00022803"/>
    </source>
</evidence>
<dbReference type="SUPFAM" id="SSF49764">
    <property type="entry name" value="HSP20-like chaperones"/>
    <property type="match status" value="1"/>
</dbReference>
<dbReference type="GO" id="GO:0051879">
    <property type="term" value="F:Hsp90 protein binding"/>
    <property type="evidence" value="ECO:0007669"/>
    <property type="project" value="TreeGrafter"/>
</dbReference>
<keyword evidence="4" id="KW-0175">Coiled coil</keyword>
<name>A0AAW1QSH5_9CHLO</name>
<dbReference type="AlphaFoldDB" id="A0AAW1QSH5"/>
<proteinExistence type="predicted"/>
<dbReference type="Gene3D" id="2.60.40.790">
    <property type="match status" value="1"/>
</dbReference>
<organism evidence="6 7">
    <name type="scientific">[Myrmecia] bisecta</name>
    <dbReference type="NCBI Taxonomy" id="41462"/>
    <lineage>
        <taxon>Eukaryota</taxon>
        <taxon>Viridiplantae</taxon>
        <taxon>Chlorophyta</taxon>
        <taxon>core chlorophytes</taxon>
        <taxon>Trebouxiophyceae</taxon>
        <taxon>Trebouxiales</taxon>
        <taxon>Trebouxiaceae</taxon>
        <taxon>Myrmecia</taxon>
    </lineage>
</organism>
<sequence length="746" mass="83762">MGLDAGGLRQLKAEHLKQRGDKALKEGNFKDAWTKYTEALQVKPGRDGIAKLYSNRSLAYAKALRFADALADANRAIEALPTWDKAHWRKGQALMGLKQHPQAVAAFQDSWQLSKGDKETEGMLWTAVQRLTREELGSCLLRMLQQLEARGVLEAASLETVTPQEMVEAWFRHLHLEHLDKRKPGPYFHKYLAWLKQPMSAWEAYCERSAMYCQAKCYLQARADAQRAVAILEDQHKSATAGELRDVVRPQLAYAHLRLGRAFCAEHGHEDQNYREAVKAFTKGQDLEPDNAQLREALQETGHHLSSTQLNQVMEEVYSEAAAAGGAMCPPLALGVLEAPLRGESIYKVDLRLQFPQASMRGLTAKARNVLRSAVANHAQLPLLKAEQPLQAQSACAAQSGGGIAVELAIHVGGDGAKGRWLVGQLQGDLHPVIGGAALEAHLVAVHATSCSAVLVDITPRPPTAATAATAAAAPPPPSTEQALVQVARPKQDIALPFQHYRPVYADGRAPERTDKHPFCMSRVYYQANEKPREVWAEMADGSCRWRQTGSEVKIIALRVPKDLPPKMLDVRLDIYAIRVANRATGEVYLAGDLERGIVPEESVWMQGGGDHEDGFVIYLHKMNLELLRKHWMHSEMWWPRLLRHHCDIQWDDYEKDYSDLPPHVLDRHNAAEAIKDVERTREAEEKAVREALQERDDARVRNRQERLHQLRTGETMSWVELHRQNPANEDLPPRMPRIDRFGHVM</sequence>
<dbReference type="SUPFAM" id="SSF48452">
    <property type="entry name" value="TPR-like"/>
    <property type="match status" value="2"/>
</dbReference>
<dbReference type="SMART" id="SM00028">
    <property type="entry name" value="TPR"/>
    <property type="match status" value="5"/>
</dbReference>
<dbReference type="Proteomes" id="UP001489004">
    <property type="component" value="Unassembled WGS sequence"/>
</dbReference>
<dbReference type="PROSITE" id="PS51203">
    <property type="entry name" value="CS"/>
    <property type="match status" value="1"/>
</dbReference>
<dbReference type="PROSITE" id="PS50005">
    <property type="entry name" value="TPR"/>
    <property type="match status" value="1"/>
</dbReference>